<evidence type="ECO:0000313" key="2">
    <source>
        <dbReference type="Proteomes" id="UP000002971"/>
    </source>
</evidence>
<reference evidence="1 2" key="1">
    <citation type="journal article" date="2011" name="J. Bacteriol.">
        <title>Genome Sequence of Lactobacillus ruminis SPM0211, Isolated from a Fecal Sample from a Healthy Korean.</title>
        <authorList>
            <person name="Lee S."/>
            <person name="Cho Y.J."/>
            <person name="Lee A.H."/>
            <person name="Chun J."/>
            <person name="Ha N.J."/>
            <person name="Ko G."/>
        </authorList>
    </citation>
    <scope>NUCLEOTIDE SEQUENCE [LARGE SCALE GENOMIC DNA]</scope>
    <source>
        <strain evidence="1 2">SPM0211</strain>
    </source>
</reference>
<dbReference type="EMBL" id="AFOJ01000007">
    <property type="protein sequence ID" value="EGM50242.1"/>
    <property type="molecule type" value="Genomic_DNA"/>
</dbReference>
<protein>
    <submittedName>
        <fullName evidence="1">Uncharacterized protein</fullName>
    </submittedName>
</protein>
<comment type="caution">
    <text evidence="1">The sequence shown here is derived from an EMBL/GenBank/DDBJ whole genome shotgun (WGS) entry which is preliminary data.</text>
</comment>
<organism evidence="1 2">
    <name type="scientific">Ligilactobacillus ruminis SPM0211</name>
    <dbReference type="NCBI Taxonomy" id="1040964"/>
    <lineage>
        <taxon>Bacteria</taxon>
        <taxon>Bacillati</taxon>
        <taxon>Bacillota</taxon>
        <taxon>Bacilli</taxon>
        <taxon>Lactobacillales</taxon>
        <taxon>Lactobacillaceae</taxon>
        <taxon>Ligilactobacillus</taxon>
    </lineage>
</organism>
<gene>
    <name evidence="1" type="ORF">LRU_01924</name>
</gene>
<accession>F7R2J3</accession>
<name>F7R2J3_9LACO</name>
<proteinExistence type="predicted"/>
<evidence type="ECO:0000313" key="1">
    <source>
        <dbReference type="EMBL" id="EGM50242.1"/>
    </source>
</evidence>
<sequence length="76" mass="8747">MMLTINHISFLRTKKVPYERVKYFFNPGLIIKCMTGRGIPDRFNLLHIFSYTGRSPSMTEIVENSVTAIFTESLAC</sequence>
<dbReference type="AlphaFoldDB" id="F7R2J3"/>
<dbReference type="Proteomes" id="UP000002971">
    <property type="component" value="Unassembled WGS sequence"/>
</dbReference>